<dbReference type="FunFam" id="3.40.50.300:FF:000006">
    <property type="entry name" value="DNA-binding transcriptional regulator NtrC"/>
    <property type="match status" value="1"/>
</dbReference>
<keyword evidence="1" id="KW-0547">Nucleotide-binding</keyword>
<dbReference type="Gene3D" id="1.10.10.60">
    <property type="entry name" value="Homeodomain-like"/>
    <property type="match status" value="1"/>
</dbReference>
<dbReference type="Gene3D" id="1.10.8.60">
    <property type="match status" value="1"/>
</dbReference>
<dbReference type="InterPro" id="IPR058031">
    <property type="entry name" value="AAA_lid_NorR"/>
</dbReference>
<dbReference type="GO" id="GO:0006355">
    <property type="term" value="P:regulation of DNA-templated transcription"/>
    <property type="evidence" value="ECO:0007669"/>
    <property type="project" value="InterPro"/>
</dbReference>
<dbReference type="Pfam" id="PF25601">
    <property type="entry name" value="AAA_lid_14"/>
    <property type="match status" value="1"/>
</dbReference>
<dbReference type="PROSITE" id="PS00675">
    <property type="entry name" value="SIGMA54_INTERACT_1"/>
    <property type="match status" value="1"/>
</dbReference>
<dbReference type="PANTHER" id="PTHR32071">
    <property type="entry name" value="TRANSCRIPTIONAL REGULATORY PROTEIN"/>
    <property type="match status" value="1"/>
</dbReference>
<dbReference type="PANTHER" id="PTHR32071:SF57">
    <property type="entry name" value="C4-DICARBOXYLATE TRANSPORT TRANSCRIPTIONAL REGULATORY PROTEIN DCTD"/>
    <property type="match status" value="1"/>
</dbReference>
<dbReference type="InterPro" id="IPR001789">
    <property type="entry name" value="Sig_transdc_resp-reg_receiver"/>
</dbReference>
<accession>A0A1V6C4Y3</accession>
<dbReference type="AlphaFoldDB" id="A0A1V6C4Y3"/>
<dbReference type="InterPro" id="IPR009057">
    <property type="entry name" value="Homeodomain-like_sf"/>
</dbReference>
<evidence type="ECO:0000256" key="3">
    <source>
        <dbReference type="ARBA" id="ARBA00023015"/>
    </source>
</evidence>
<protein>
    <submittedName>
        <fullName evidence="8">Transcriptional regulatory protein ZraR</fullName>
    </submittedName>
</protein>
<evidence type="ECO:0000256" key="2">
    <source>
        <dbReference type="ARBA" id="ARBA00022840"/>
    </source>
</evidence>
<dbReference type="GO" id="GO:0043565">
    <property type="term" value="F:sequence-specific DNA binding"/>
    <property type="evidence" value="ECO:0007669"/>
    <property type="project" value="InterPro"/>
</dbReference>
<dbReference type="Pfam" id="PF00158">
    <property type="entry name" value="Sigma54_activat"/>
    <property type="match status" value="1"/>
</dbReference>
<evidence type="ECO:0000256" key="4">
    <source>
        <dbReference type="ARBA" id="ARBA00023163"/>
    </source>
</evidence>
<dbReference type="PROSITE" id="PS00688">
    <property type="entry name" value="SIGMA54_INTERACT_3"/>
    <property type="match status" value="1"/>
</dbReference>
<dbReference type="Pfam" id="PF02954">
    <property type="entry name" value="HTH_8"/>
    <property type="match status" value="1"/>
</dbReference>
<feature type="domain" description="Sigma-54 factor interaction" evidence="6">
    <location>
        <begin position="139"/>
        <end position="368"/>
    </location>
</feature>
<evidence type="ECO:0000259" key="6">
    <source>
        <dbReference type="PROSITE" id="PS50045"/>
    </source>
</evidence>
<sequence>MRKILVIDDEKSVQESLRILFSNKYKVFTCGSGKEGLDVISTRDIDIVFLDILMPDIDGINVLREIKKNNENIIVIMLTAISNISTAVEAMKLGAYDYITKPFEIDEIRILVDKICQDLKIRQNIEILSDEIEKTSGTIIFKSQLMENIINLARKAAPHDSSILITGQTGTGKELLARFIHKESQRKQEAFIPIHCAAIPETLFESEVFGYEKGAFTGAFKSKPGKIEIAGSGTIFFDEIGEMPISLQTKLLRVLQEHEFSRIGSNESIKMEARVLAATSKDLKNEIKSGRFREDLFYRLSVIPIEIPPLKDRKDDILMIAYHFLANFAVQMGIKTKFFSPSAEKCLLAYDWPGNIRELKNVVERILVLKGNKDIINIYDLPEDIRSAGMPGVSENGSFIDKVIAFERQLIIDAMEKSGWNRSKAAQYLKISRRMLSYKIEKYEIRKDKQQSIDC</sequence>
<dbReference type="Gene3D" id="3.40.50.300">
    <property type="entry name" value="P-loop containing nucleotide triphosphate hydrolases"/>
    <property type="match status" value="1"/>
</dbReference>
<dbReference type="InterPro" id="IPR025662">
    <property type="entry name" value="Sigma_54_int_dom_ATP-bd_1"/>
</dbReference>
<feature type="modified residue" description="4-aspartylphosphate" evidence="5">
    <location>
        <position position="51"/>
    </location>
</feature>
<organism evidence="8">
    <name type="scientific">candidate division TA06 bacterium ADurb.Bin131</name>
    <dbReference type="NCBI Taxonomy" id="1852827"/>
    <lineage>
        <taxon>Bacteria</taxon>
        <taxon>Bacteria division TA06</taxon>
    </lineage>
</organism>
<name>A0A1V6C4Y3_UNCT6</name>
<dbReference type="SMART" id="SM00448">
    <property type="entry name" value="REC"/>
    <property type="match status" value="1"/>
</dbReference>
<dbReference type="InterPro" id="IPR003593">
    <property type="entry name" value="AAA+_ATPase"/>
</dbReference>
<evidence type="ECO:0000256" key="5">
    <source>
        <dbReference type="PROSITE-ProRule" id="PRU00169"/>
    </source>
</evidence>
<dbReference type="Gene3D" id="3.40.50.2300">
    <property type="match status" value="1"/>
</dbReference>
<evidence type="ECO:0000256" key="1">
    <source>
        <dbReference type="ARBA" id="ARBA00022741"/>
    </source>
</evidence>
<keyword evidence="3" id="KW-0805">Transcription regulation</keyword>
<comment type="caution">
    <text evidence="8">The sequence shown here is derived from an EMBL/GenBank/DDBJ whole genome shotgun (WGS) entry which is preliminary data.</text>
</comment>
<feature type="domain" description="Response regulatory" evidence="7">
    <location>
        <begin position="3"/>
        <end position="116"/>
    </location>
</feature>
<dbReference type="SMART" id="SM00382">
    <property type="entry name" value="AAA"/>
    <property type="match status" value="1"/>
</dbReference>
<proteinExistence type="predicted"/>
<dbReference type="InterPro" id="IPR025944">
    <property type="entry name" value="Sigma_54_int_dom_CS"/>
</dbReference>
<dbReference type="GO" id="GO:0005524">
    <property type="term" value="F:ATP binding"/>
    <property type="evidence" value="ECO:0007669"/>
    <property type="project" value="UniProtKB-KW"/>
</dbReference>
<evidence type="ECO:0000313" key="8">
    <source>
        <dbReference type="EMBL" id="OQB71904.1"/>
    </source>
</evidence>
<keyword evidence="2" id="KW-0067">ATP-binding</keyword>
<keyword evidence="5" id="KW-0597">Phosphoprotein</keyword>
<dbReference type="GO" id="GO:0000160">
    <property type="term" value="P:phosphorelay signal transduction system"/>
    <property type="evidence" value="ECO:0007669"/>
    <property type="project" value="InterPro"/>
</dbReference>
<dbReference type="PROSITE" id="PS50110">
    <property type="entry name" value="RESPONSE_REGULATORY"/>
    <property type="match status" value="1"/>
</dbReference>
<gene>
    <name evidence="8" type="primary">zraR</name>
    <name evidence="8" type="ORF">BWX89_01571</name>
</gene>
<dbReference type="InterPro" id="IPR027417">
    <property type="entry name" value="P-loop_NTPase"/>
</dbReference>
<dbReference type="SUPFAM" id="SSF52172">
    <property type="entry name" value="CheY-like"/>
    <property type="match status" value="1"/>
</dbReference>
<dbReference type="InterPro" id="IPR002078">
    <property type="entry name" value="Sigma_54_int"/>
</dbReference>
<dbReference type="CDD" id="cd00009">
    <property type="entry name" value="AAA"/>
    <property type="match status" value="1"/>
</dbReference>
<dbReference type="PROSITE" id="PS50045">
    <property type="entry name" value="SIGMA54_INTERACT_4"/>
    <property type="match status" value="1"/>
</dbReference>
<evidence type="ECO:0000259" key="7">
    <source>
        <dbReference type="PROSITE" id="PS50110"/>
    </source>
</evidence>
<dbReference type="SUPFAM" id="SSF52540">
    <property type="entry name" value="P-loop containing nucleoside triphosphate hydrolases"/>
    <property type="match status" value="1"/>
</dbReference>
<reference evidence="8" key="1">
    <citation type="submission" date="2017-02" db="EMBL/GenBank/DDBJ databases">
        <title>Delving into the versatile metabolic prowess of the omnipresent phylum Bacteroidetes.</title>
        <authorList>
            <person name="Nobu M.K."/>
            <person name="Mei R."/>
            <person name="Narihiro T."/>
            <person name="Kuroda K."/>
            <person name="Liu W.-T."/>
        </authorList>
    </citation>
    <scope>NUCLEOTIDE SEQUENCE</scope>
    <source>
        <strain evidence="8">ADurb.Bin131</strain>
    </source>
</reference>
<dbReference type="PRINTS" id="PR01590">
    <property type="entry name" value="HTHFIS"/>
</dbReference>
<dbReference type="InterPro" id="IPR002197">
    <property type="entry name" value="HTH_Fis"/>
</dbReference>
<dbReference type="EMBL" id="MWDQ01000147">
    <property type="protein sequence ID" value="OQB71904.1"/>
    <property type="molecule type" value="Genomic_DNA"/>
</dbReference>
<dbReference type="Proteomes" id="UP000485562">
    <property type="component" value="Unassembled WGS sequence"/>
</dbReference>
<dbReference type="SUPFAM" id="SSF46689">
    <property type="entry name" value="Homeodomain-like"/>
    <property type="match status" value="1"/>
</dbReference>
<dbReference type="Pfam" id="PF00072">
    <property type="entry name" value="Response_reg"/>
    <property type="match status" value="1"/>
</dbReference>
<dbReference type="InterPro" id="IPR011006">
    <property type="entry name" value="CheY-like_superfamily"/>
</dbReference>
<keyword evidence="4" id="KW-0804">Transcription</keyword>